<protein>
    <submittedName>
        <fullName evidence="2">Helix-turn-helix protein</fullName>
    </submittedName>
</protein>
<organism evidence="2 3">
    <name type="scientific">Paraliobacillus ryukyuensis</name>
    <dbReference type="NCBI Taxonomy" id="200904"/>
    <lineage>
        <taxon>Bacteria</taxon>
        <taxon>Bacillati</taxon>
        <taxon>Bacillota</taxon>
        <taxon>Bacilli</taxon>
        <taxon>Bacillales</taxon>
        <taxon>Bacillaceae</taxon>
        <taxon>Paraliobacillus</taxon>
    </lineage>
</organism>
<evidence type="ECO:0000313" key="2">
    <source>
        <dbReference type="EMBL" id="RBO93174.1"/>
    </source>
</evidence>
<evidence type="ECO:0000259" key="1">
    <source>
        <dbReference type="PROSITE" id="PS50943"/>
    </source>
</evidence>
<name>A0A366DVA4_9BACI</name>
<gene>
    <name evidence="2" type="ORF">DES48_11340</name>
</gene>
<feature type="domain" description="HTH cro/C1-type" evidence="1">
    <location>
        <begin position="1"/>
        <end position="46"/>
    </location>
</feature>
<dbReference type="InterPro" id="IPR010982">
    <property type="entry name" value="Lambda_DNA-bd_dom_sf"/>
</dbReference>
<comment type="caution">
    <text evidence="2">The sequence shown here is derived from an EMBL/GenBank/DDBJ whole genome shotgun (WGS) entry which is preliminary data.</text>
</comment>
<dbReference type="AlphaFoldDB" id="A0A366DVA4"/>
<accession>A0A366DVA4</accession>
<dbReference type="Pfam" id="PF01381">
    <property type="entry name" value="HTH_3"/>
    <property type="match status" value="1"/>
</dbReference>
<dbReference type="SMART" id="SM00028">
    <property type="entry name" value="TPR"/>
    <property type="match status" value="3"/>
</dbReference>
<dbReference type="InterPro" id="IPR011990">
    <property type="entry name" value="TPR-like_helical_dom_sf"/>
</dbReference>
<dbReference type="CDD" id="cd00093">
    <property type="entry name" value="HTH_XRE"/>
    <property type="match status" value="1"/>
</dbReference>
<dbReference type="Gene3D" id="1.25.40.10">
    <property type="entry name" value="Tetratricopeptide repeat domain"/>
    <property type="match status" value="1"/>
</dbReference>
<dbReference type="InterPro" id="IPR019734">
    <property type="entry name" value="TPR_rpt"/>
</dbReference>
<keyword evidence="3" id="KW-1185">Reference proteome</keyword>
<proteinExistence type="predicted"/>
<dbReference type="Proteomes" id="UP000252254">
    <property type="component" value="Unassembled WGS sequence"/>
</dbReference>
<dbReference type="PROSITE" id="PS50943">
    <property type="entry name" value="HTH_CROC1"/>
    <property type="match status" value="1"/>
</dbReference>
<dbReference type="InterPro" id="IPR001387">
    <property type="entry name" value="Cro/C1-type_HTH"/>
</dbReference>
<dbReference type="GO" id="GO:0003677">
    <property type="term" value="F:DNA binding"/>
    <property type="evidence" value="ECO:0007669"/>
    <property type="project" value="InterPro"/>
</dbReference>
<dbReference type="SUPFAM" id="SSF47413">
    <property type="entry name" value="lambda repressor-like DNA-binding domains"/>
    <property type="match status" value="1"/>
</dbReference>
<evidence type="ECO:0000313" key="3">
    <source>
        <dbReference type="Proteomes" id="UP000252254"/>
    </source>
</evidence>
<dbReference type="STRING" id="200904.GCA_900168775_00259"/>
<reference evidence="2 3" key="1">
    <citation type="submission" date="2018-06" db="EMBL/GenBank/DDBJ databases">
        <title>Genomic Encyclopedia of Type Strains, Phase IV (KMG-IV): sequencing the most valuable type-strain genomes for metagenomic binning, comparative biology and taxonomic classification.</title>
        <authorList>
            <person name="Goeker M."/>
        </authorList>
    </citation>
    <scope>NUCLEOTIDE SEQUENCE [LARGE SCALE GENOMIC DNA]</scope>
    <source>
        <strain evidence="2 3">DSM 15140</strain>
    </source>
</reference>
<dbReference type="SUPFAM" id="SSF48452">
    <property type="entry name" value="TPR-like"/>
    <property type="match status" value="1"/>
</dbReference>
<dbReference type="Gene3D" id="1.10.260.40">
    <property type="entry name" value="lambda repressor-like DNA-binding domains"/>
    <property type="match status" value="1"/>
</dbReference>
<sequence>MTQAQLSDGIISVSYLSKIEKGTCQPSNEILKKLQEKLGISSYTSSERIAEKCKLWFMQLLSGDMIRATDYFHTYIDNNDEVFMGPYFNLIELHKISFYIQKNELDIVSKQIDSLSKNIDSYNQVEKYYWLKFLGDYAYKRMYFSEALNLYLDAETLIGSSSLITKEEENDLYYVVSLAASKVGNVHLSLTYTQKALNYYKNIYAFKRMSECHILLGIGYRRIGDLVKSEENYEAALKLAHIQNDSYLEALCYQNLGKLSEDINNHASALHYYHRSYQLSNQTINKLVPISSLMKLYYKLRDIDNTKKWLDKGLNLSTCISSEKSVYVLEFQAYHYLLHEYNQEFEASVAKTTLPFLEKQQLNREFFEFSILLASFYFTQHKYKLSSVYYQKALQVSHKINSLI</sequence>
<dbReference type="EMBL" id="QNRI01000013">
    <property type="protein sequence ID" value="RBO93174.1"/>
    <property type="molecule type" value="Genomic_DNA"/>
</dbReference>